<dbReference type="HOGENOM" id="CLU_845760_0_0_1"/>
<dbReference type="AlphaFoldDB" id="A0A0D3KQQ1"/>
<reference evidence="3" key="1">
    <citation type="journal article" date="2013" name="Nature">
        <title>Pan genome of the phytoplankton Emiliania underpins its global distribution.</title>
        <authorList>
            <person name="Read B.A."/>
            <person name="Kegel J."/>
            <person name="Klute M.J."/>
            <person name="Kuo A."/>
            <person name="Lefebvre S.C."/>
            <person name="Maumus F."/>
            <person name="Mayer C."/>
            <person name="Miller J."/>
            <person name="Monier A."/>
            <person name="Salamov A."/>
            <person name="Young J."/>
            <person name="Aguilar M."/>
            <person name="Claverie J.M."/>
            <person name="Frickenhaus S."/>
            <person name="Gonzalez K."/>
            <person name="Herman E.K."/>
            <person name="Lin Y.C."/>
            <person name="Napier J."/>
            <person name="Ogata H."/>
            <person name="Sarno A.F."/>
            <person name="Shmutz J."/>
            <person name="Schroeder D."/>
            <person name="de Vargas C."/>
            <person name="Verret F."/>
            <person name="von Dassow P."/>
            <person name="Valentin K."/>
            <person name="Van de Peer Y."/>
            <person name="Wheeler G."/>
            <person name="Dacks J.B."/>
            <person name="Delwiche C.F."/>
            <person name="Dyhrman S.T."/>
            <person name="Glockner G."/>
            <person name="John U."/>
            <person name="Richards T."/>
            <person name="Worden A.Z."/>
            <person name="Zhang X."/>
            <person name="Grigoriev I.V."/>
            <person name="Allen A.E."/>
            <person name="Bidle K."/>
            <person name="Borodovsky M."/>
            <person name="Bowler C."/>
            <person name="Brownlee C."/>
            <person name="Cock J.M."/>
            <person name="Elias M."/>
            <person name="Gladyshev V.N."/>
            <person name="Groth M."/>
            <person name="Guda C."/>
            <person name="Hadaegh A."/>
            <person name="Iglesias-Rodriguez M.D."/>
            <person name="Jenkins J."/>
            <person name="Jones B.M."/>
            <person name="Lawson T."/>
            <person name="Leese F."/>
            <person name="Lindquist E."/>
            <person name="Lobanov A."/>
            <person name="Lomsadze A."/>
            <person name="Malik S.B."/>
            <person name="Marsh M.E."/>
            <person name="Mackinder L."/>
            <person name="Mock T."/>
            <person name="Mueller-Roeber B."/>
            <person name="Pagarete A."/>
            <person name="Parker M."/>
            <person name="Probert I."/>
            <person name="Quesneville H."/>
            <person name="Raines C."/>
            <person name="Rensing S.A."/>
            <person name="Riano-Pachon D.M."/>
            <person name="Richier S."/>
            <person name="Rokitta S."/>
            <person name="Shiraiwa Y."/>
            <person name="Soanes D.M."/>
            <person name="van der Giezen M."/>
            <person name="Wahlund T.M."/>
            <person name="Williams B."/>
            <person name="Wilson W."/>
            <person name="Wolfe G."/>
            <person name="Wurch L.L."/>
        </authorList>
    </citation>
    <scope>NUCLEOTIDE SEQUENCE</scope>
</reference>
<feature type="compositionally biased region" description="Gly residues" evidence="1">
    <location>
        <begin position="290"/>
        <end position="300"/>
    </location>
</feature>
<feature type="compositionally biased region" description="Low complexity" evidence="1">
    <location>
        <begin position="161"/>
        <end position="190"/>
    </location>
</feature>
<evidence type="ECO:0000313" key="2">
    <source>
        <dbReference type="EnsemblProtists" id="EOD38086"/>
    </source>
</evidence>
<keyword evidence="3" id="KW-1185">Reference proteome</keyword>
<name>A0A0D3KQQ1_EMIH1</name>
<accession>A0A0D3KQQ1</accession>
<dbReference type="GeneID" id="17283356"/>
<proteinExistence type="predicted"/>
<evidence type="ECO:0000256" key="1">
    <source>
        <dbReference type="SAM" id="MobiDB-lite"/>
    </source>
</evidence>
<dbReference type="KEGG" id="ehx:EMIHUDRAFT_433569"/>
<feature type="region of interest" description="Disordered" evidence="1">
    <location>
        <begin position="243"/>
        <end position="320"/>
    </location>
</feature>
<evidence type="ECO:0000313" key="3">
    <source>
        <dbReference type="Proteomes" id="UP000013827"/>
    </source>
</evidence>
<dbReference type="Proteomes" id="UP000013827">
    <property type="component" value="Unassembled WGS sequence"/>
</dbReference>
<dbReference type="PaxDb" id="2903-EOD38086"/>
<organism evidence="2 3">
    <name type="scientific">Emiliania huxleyi (strain CCMP1516)</name>
    <dbReference type="NCBI Taxonomy" id="280463"/>
    <lineage>
        <taxon>Eukaryota</taxon>
        <taxon>Haptista</taxon>
        <taxon>Haptophyta</taxon>
        <taxon>Prymnesiophyceae</taxon>
        <taxon>Isochrysidales</taxon>
        <taxon>Noelaerhabdaceae</taxon>
        <taxon>Emiliania</taxon>
    </lineage>
</organism>
<sequence>MHTCTHTHAHAHESFLSSPLYVASLVVPPCLRSCIVRAGRRRGQPVVAARSTLRHRLQPVFRRQVCGIVAGEAEPPRARAALRAPRQRCAELVGARGDRGRGRVTLVTHRGRQLGADGLGLCQKRCLQPLQPLLVRARLRRTRRGGLGGGALEVTHDPSDASRNLPPSPSLRRASSSSRERSPAAARDSTAVNASTAASSCCCAAPLSSAARKSFSVAAATPSDTVASASCSAPPQAAAAATGVSGASQVAEVPRPLPPTGRSPGCWAGRRCARGSGRGQPSDPRSVGIPAGGGMSGAAAGGVLLSDGNDASASAANRPLDAMRCLPAR</sequence>
<dbReference type="RefSeq" id="XP_005790515.1">
    <property type="nucleotide sequence ID" value="XM_005790458.1"/>
</dbReference>
<protein>
    <submittedName>
        <fullName evidence="2">Uncharacterized protein</fullName>
    </submittedName>
</protein>
<feature type="region of interest" description="Disordered" evidence="1">
    <location>
        <begin position="145"/>
        <end position="190"/>
    </location>
</feature>
<reference evidence="2" key="2">
    <citation type="submission" date="2024-10" db="UniProtKB">
        <authorList>
            <consortium name="EnsemblProtists"/>
        </authorList>
    </citation>
    <scope>IDENTIFICATION</scope>
</reference>
<dbReference type="EnsemblProtists" id="EOD38086">
    <property type="protein sequence ID" value="EOD38086"/>
    <property type="gene ID" value="EMIHUDRAFT_433569"/>
</dbReference>